<sequence length="407" mass="46866">MTVRSYKSIVSALKTIPADSPCHFITPNISRTAALKYQNHTVPIIRPELINHNENNSTNNDQNENKEANSSNIFTTRTDLKTAVRKVCSQLRIKINSGKSRQYKIPIFTKNTTTEEQEKELHEIPIIKQRKFRFNENNYKPTESELQSAPYTPPPRINIFTVTDTTPPATSSKQLKGLNSDLFNLAFKNRFCHQKHIYKCKFFSLNYWYTSHFMGKARKSKPGVAFMMLDLGMLNSLDLKISDPPNAMKMNYRPLKRKVEASKTRKLIKKLFFGEFQKFDMIKDRDGMYMFKVGVVAHTAEEKEMLKADIQKALMRVRSLKQDALKHTAAVDDRKLNWREVWNVCDGLGVPRIEPSTSVQEPGKKSKSPSKWKNGSKGKSNKNQKGQNNQKNTRNTRTKRSEGEPDI</sequence>
<evidence type="ECO:0000256" key="1">
    <source>
        <dbReference type="SAM" id="MobiDB-lite"/>
    </source>
</evidence>
<feature type="compositionally biased region" description="Low complexity" evidence="1">
    <location>
        <begin position="383"/>
        <end position="395"/>
    </location>
</feature>
<feature type="compositionally biased region" description="Basic residues" evidence="1">
    <location>
        <begin position="365"/>
        <end position="382"/>
    </location>
</feature>
<name>A0A9W7DH12_AMBMO</name>
<organism evidence="2 3">
    <name type="scientific">Ambrosiozyma monospora</name>
    <name type="common">Yeast</name>
    <name type="synonym">Endomycopsis monosporus</name>
    <dbReference type="NCBI Taxonomy" id="43982"/>
    <lineage>
        <taxon>Eukaryota</taxon>
        <taxon>Fungi</taxon>
        <taxon>Dikarya</taxon>
        <taxon>Ascomycota</taxon>
        <taxon>Saccharomycotina</taxon>
        <taxon>Pichiomycetes</taxon>
        <taxon>Pichiales</taxon>
        <taxon>Pichiaceae</taxon>
        <taxon>Ambrosiozyma</taxon>
    </lineage>
</organism>
<dbReference type="Proteomes" id="UP001165063">
    <property type="component" value="Unassembled WGS sequence"/>
</dbReference>
<reference evidence="2" key="1">
    <citation type="submission" date="2023-04" db="EMBL/GenBank/DDBJ databases">
        <title>Ambrosiozyma monospora NBRC 1965.</title>
        <authorList>
            <person name="Ichikawa N."/>
            <person name="Sato H."/>
            <person name="Tonouchi N."/>
        </authorList>
    </citation>
    <scope>NUCLEOTIDE SEQUENCE</scope>
    <source>
        <strain evidence="2">NBRC 1965</strain>
    </source>
</reference>
<evidence type="ECO:0000313" key="3">
    <source>
        <dbReference type="Proteomes" id="UP001165063"/>
    </source>
</evidence>
<accession>A0A9W7DH12</accession>
<dbReference type="AlphaFoldDB" id="A0A9W7DH12"/>
<protein>
    <submittedName>
        <fullName evidence="2">Unnamed protein product</fullName>
    </submittedName>
</protein>
<feature type="region of interest" description="Disordered" evidence="1">
    <location>
        <begin position="48"/>
        <end position="71"/>
    </location>
</feature>
<proteinExistence type="predicted"/>
<keyword evidence="3" id="KW-1185">Reference proteome</keyword>
<feature type="region of interest" description="Disordered" evidence="1">
    <location>
        <begin position="352"/>
        <end position="407"/>
    </location>
</feature>
<gene>
    <name evidence="2" type="ORF">Amon01_000558900</name>
</gene>
<evidence type="ECO:0000313" key="2">
    <source>
        <dbReference type="EMBL" id="GMG39753.1"/>
    </source>
</evidence>
<comment type="caution">
    <text evidence="2">The sequence shown here is derived from an EMBL/GenBank/DDBJ whole genome shotgun (WGS) entry which is preliminary data.</text>
</comment>
<feature type="compositionally biased region" description="Low complexity" evidence="1">
    <location>
        <begin position="48"/>
        <end position="62"/>
    </location>
</feature>
<dbReference type="OrthoDB" id="4062049at2759"/>
<dbReference type="EMBL" id="BSXU01003174">
    <property type="protein sequence ID" value="GMG39753.1"/>
    <property type="molecule type" value="Genomic_DNA"/>
</dbReference>